<dbReference type="Proteomes" id="UP001186944">
    <property type="component" value="Unassembled WGS sequence"/>
</dbReference>
<feature type="compositionally biased region" description="Basic and acidic residues" evidence="1">
    <location>
        <begin position="399"/>
        <end position="408"/>
    </location>
</feature>
<feature type="compositionally biased region" description="Polar residues" evidence="1">
    <location>
        <begin position="380"/>
        <end position="397"/>
    </location>
</feature>
<feature type="region of interest" description="Disordered" evidence="1">
    <location>
        <begin position="271"/>
        <end position="326"/>
    </location>
</feature>
<dbReference type="SMART" id="SM00711">
    <property type="entry name" value="TDU"/>
    <property type="match status" value="3"/>
</dbReference>
<dbReference type="InterPro" id="IPR006627">
    <property type="entry name" value="TDU_repeat"/>
</dbReference>
<dbReference type="Pfam" id="PF15245">
    <property type="entry name" value="VGLL4"/>
    <property type="match status" value="1"/>
</dbReference>
<evidence type="ECO:0000313" key="3">
    <source>
        <dbReference type="Proteomes" id="UP001186944"/>
    </source>
</evidence>
<dbReference type="GO" id="GO:0001223">
    <property type="term" value="F:transcription coactivator binding"/>
    <property type="evidence" value="ECO:0007669"/>
    <property type="project" value="TreeGrafter"/>
</dbReference>
<evidence type="ECO:0000256" key="1">
    <source>
        <dbReference type="SAM" id="MobiDB-lite"/>
    </source>
</evidence>
<organism evidence="2 3">
    <name type="scientific">Pinctada imbricata</name>
    <name type="common">Atlantic pearl-oyster</name>
    <name type="synonym">Pinctada martensii</name>
    <dbReference type="NCBI Taxonomy" id="66713"/>
    <lineage>
        <taxon>Eukaryota</taxon>
        <taxon>Metazoa</taxon>
        <taxon>Spiralia</taxon>
        <taxon>Lophotrochozoa</taxon>
        <taxon>Mollusca</taxon>
        <taxon>Bivalvia</taxon>
        <taxon>Autobranchia</taxon>
        <taxon>Pteriomorphia</taxon>
        <taxon>Pterioida</taxon>
        <taxon>Pterioidea</taxon>
        <taxon>Pteriidae</taxon>
        <taxon>Pinctada</taxon>
    </lineage>
</organism>
<proteinExistence type="predicted"/>
<feature type="compositionally biased region" description="Low complexity" evidence="1">
    <location>
        <begin position="234"/>
        <end position="245"/>
    </location>
</feature>
<comment type="caution">
    <text evidence="2">The sequence shown here is derived from an EMBL/GenBank/DDBJ whole genome shotgun (WGS) entry which is preliminary data.</text>
</comment>
<dbReference type="InterPro" id="IPR028184">
    <property type="entry name" value="VGLL4"/>
</dbReference>
<evidence type="ECO:0008006" key="4">
    <source>
        <dbReference type="Google" id="ProtNLM"/>
    </source>
</evidence>
<evidence type="ECO:0000313" key="2">
    <source>
        <dbReference type="EMBL" id="KAK3103286.1"/>
    </source>
</evidence>
<feature type="region of interest" description="Disordered" evidence="1">
    <location>
        <begin position="150"/>
        <end position="255"/>
    </location>
</feature>
<keyword evidence="3" id="KW-1185">Reference proteome</keyword>
<protein>
    <recommendedName>
        <fullName evidence="4">Transcription cofactor vestigial-like protein 4</fullName>
    </recommendedName>
</protein>
<sequence length="408" mass="44294">MSILGGPQIPYPDPLHMGLLGGGALGHSALGLSHNSLLSVPLWRPSVTHAPTMWCSTAGCPCDSIYKRNSPIDSRESPTKELPTKILKHERMKERQELSQTLSYDRDHLLKLKSRCTGTQTQISHLDHDLYMNGERRHHLALALVDYHGHRGPLLPPPPPPPPPPHPSQQDPRGSPPKYTPMDTHDAPLNLSLSSSSISSSSSSSAFSSQVSRPSVITCAPTGNDRPHHYGNASSSPPSSLSPSSHHAISPNRREVITEVCDPAIEEHFRRSLGRSYDYMSPKSSPKVTTQLPPPPLPPQKAASPTTVSMTTNGNHSNSPNVSITGSVDEHFAKSLGSNTWSAIKAKESSQDMFTGSVDDHFAKALGDTWLRIKAEREPSPTQSSGSRSPPQNMSPRQQRHDSSLLST</sequence>
<feature type="compositionally biased region" description="Pro residues" evidence="1">
    <location>
        <begin position="154"/>
        <end position="167"/>
    </location>
</feature>
<dbReference type="PANTHER" id="PTHR17604">
    <property type="entry name" value="TRANSCRIPTION COFACTOR VESTIGIAL-LIKE PROTEIN 4"/>
    <property type="match status" value="1"/>
</dbReference>
<feature type="region of interest" description="Disordered" evidence="1">
    <location>
        <begin position="370"/>
        <end position="408"/>
    </location>
</feature>
<reference evidence="2" key="1">
    <citation type="submission" date="2019-08" db="EMBL/GenBank/DDBJ databases">
        <title>The improved chromosome-level genome for the pearl oyster Pinctada fucata martensii using PacBio sequencing and Hi-C.</title>
        <authorList>
            <person name="Zheng Z."/>
        </authorList>
    </citation>
    <scope>NUCLEOTIDE SEQUENCE</scope>
    <source>
        <strain evidence="2">ZZ-2019</strain>
        <tissue evidence="2">Adductor muscle</tissue>
    </source>
</reference>
<accession>A0AA88YKD4</accession>
<feature type="compositionally biased region" description="Low complexity" evidence="1">
    <location>
        <begin position="192"/>
        <end position="215"/>
    </location>
</feature>
<name>A0AA88YKD4_PINIB</name>
<dbReference type="GO" id="GO:0045892">
    <property type="term" value="P:negative regulation of DNA-templated transcription"/>
    <property type="evidence" value="ECO:0007669"/>
    <property type="project" value="TreeGrafter"/>
</dbReference>
<dbReference type="PANTHER" id="PTHR17604:SF7">
    <property type="entry name" value="TONDU-DOMAIN-CONTAINING GROWTH INHIBITOR, ISOFORM A"/>
    <property type="match status" value="1"/>
</dbReference>
<feature type="compositionally biased region" description="Polar residues" evidence="1">
    <location>
        <begin position="306"/>
        <end position="326"/>
    </location>
</feature>
<dbReference type="EMBL" id="VSWD01000005">
    <property type="protein sequence ID" value="KAK3103286.1"/>
    <property type="molecule type" value="Genomic_DNA"/>
</dbReference>
<dbReference type="AlphaFoldDB" id="A0AA88YKD4"/>
<gene>
    <name evidence="2" type="ORF">FSP39_018198</name>
</gene>